<evidence type="ECO:0000313" key="15">
    <source>
        <dbReference type="EMBL" id="CAL1709548.1"/>
    </source>
</evidence>
<comment type="catalytic activity">
    <reaction evidence="12">
        <text>FMN + ATP + H(+) = FAD + diphosphate</text>
        <dbReference type="Rhea" id="RHEA:17237"/>
        <dbReference type="ChEBI" id="CHEBI:15378"/>
        <dbReference type="ChEBI" id="CHEBI:30616"/>
        <dbReference type="ChEBI" id="CHEBI:33019"/>
        <dbReference type="ChEBI" id="CHEBI:57692"/>
        <dbReference type="ChEBI" id="CHEBI:58210"/>
        <dbReference type="EC" id="2.7.7.2"/>
    </reaction>
</comment>
<evidence type="ECO:0000256" key="12">
    <source>
        <dbReference type="ARBA" id="ARBA00049494"/>
    </source>
</evidence>
<sequence>MVKPIDYHVISRTVYDLASSDDPLAPLLKESLDVIEDALDSFGQDHIALSFNGGKDCTVLLHIYAAVLGHRITASEELKPVKALHIPVPSPFLELESFIEEAAQIYNLDIFHCIPPTLPVESIPQPTTPGARTVDSNGESFIPTRAKGGEGMRGALELYKAKFPQIEAILMGTRRSDPHGSKLTFRNPTDSGWPAFERINPIINWAYGDIWAFLRKLKVPYCKLYDEGYTSLGSTYNTFRNPALRIQPFCHTDSYLPTETTSDTPSDVPTVDHTLTNGLSSLSVRDLDEIPTIPSDLIMLSTDSDEICEGEGGFCTLVRKKKQEEILPEPEEAKHADEERYRPAYELQDGSLERAGRALSVGLTSNVPS</sequence>
<dbReference type="PANTHER" id="PTHR23293">
    <property type="entry name" value="FAD SYNTHETASE-RELATED FMN ADENYLYLTRANSFERASE"/>
    <property type="match status" value="1"/>
</dbReference>
<evidence type="ECO:0000256" key="10">
    <source>
        <dbReference type="ARBA" id="ARBA00031145"/>
    </source>
</evidence>
<keyword evidence="7" id="KW-0547">Nucleotide-binding</keyword>
<dbReference type="Proteomes" id="UP001497453">
    <property type="component" value="Chromosome 5"/>
</dbReference>
<evidence type="ECO:0000256" key="8">
    <source>
        <dbReference type="ARBA" id="ARBA00022827"/>
    </source>
</evidence>
<dbReference type="SUPFAM" id="SSF52402">
    <property type="entry name" value="Adenine nucleotide alpha hydrolases-like"/>
    <property type="match status" value="1"/>
</dbReference>
<evidence type="ECO:0000259" key="14">
    <source>
        <dbReference type="Pfam" id="PF01507"/>
    </source>
</evidence>
<accession>A0ABP1DNZ4</accession>
<evidence type="ECO:0000256" key="1">
    <source>
        <dbReference type="ARBA" id="ARBA00004726"/>
    </source>
</evidence>
<feature type="region of interest" description="Disordered" evidence="13">
    <location>
        <begin position="122"/>
        <end position="144"/>
    </location>
</feature>
<feature type="domain" description="Phosphoadenosine phosphosulphate reductase" evidence="14">
    <location>
        <begin position="47"/>
        <end position="238"/>
    </location>
</feature>
<evidence type="ECO:0000256" key="7">
    <source>
        <dbReference type="ARBA" id="ARBA00022741"/>
    </source>
</evidence>
<protein>
    <recommendedName>
        <fullName evidence="2">FAD synthase</fullName>
        <ecNumber evidence="2">2.7.7.2</ecNumber>
    </recommendedName>
    <alternativeName>
        <fullName evidence="10">FAD pyrophosphorylase</fullName>
    </alternativeName>
    <alternativeName>
        <fullName evidence="11">FMN adenylyltransferase</fullName>
    </alternativeName>
</protein>
<evidence type="ECO:0000256" key="11">
    <source>
        <dbReference type="ARBA" id="ARBA00031871"/>
    </source>
</evidence>
<evidence type="ECO:0000256" key="9">
    <source>
        <dbReference type="ARBA" id="ARBA00022840"/>
    </source>
</evidence>
<keyword evidence="16" id="KW-1185">Reference proteome</keyword>
<keyword evidence="8" id="KW-0274">FAD</keyword>
<gene>
    <name evidence="15" type="ORF">GFSPODELE1_LOCUS7400</name>
</gene>
<reference evidence="16" key="1">
    <citation type="submission" date="2024-04" db="EMBL/GenBank/DDBJ databases">
        <authorList>
            <person name="Shaw F."/>
            <person name="Minotto A."/>
        </authorList>
    </citation>
    <scope>NUCLEOTIDE SEQUENCE [LARGE SCALE GENOMIC DNA]</scope>
</reference>
<dbReference type="CDD" id="cd23948">
    <property type="entry name" value="FAD_synthase"/>
    <property type="match status" value="1"/>
</dbReference>
<keyword evidence="4" id="KW-0288">FMN</keyword>
<evidence type="ECO:0000256" key="13">
    <source>
        <dbReference type="SAM" id="MobiDB-lite"/>
    </source>
</evidence>
<evidence type="ECO:0000256" key="2">
    <source>
        <dbReference type="ARBA" id="ARBA00012393"/>
    </source>
</evidence>
<keyword evidence="5" id="KW-0808">Transferase</keyword>
<proteinExistence type="predicted"/>
<dbReference type="Gene3D" id="3.40.50.620">
    <property type="entry name" value="HUPs"/>
    <property type="match status" value="1"/>
</dbReference>
<comment type="pathway">
    <text evidence="1">Cofactor biosynthesis; FAD biosynthesis; FAD from FMN: step 1/1.</text>
</comment>
<feature type="compositionally biased region" description="Polar residues" evidence="13">
    <location>
        <begin position="124"/>
        <end position="139"/>
    </location>
</feature>
<evidence type="ECO:0000256" key="4">
    <source>
        <dbReference type="ARBA" id="ARBA00022643"/>
    </source>
</evidence>
<keyword evidence="9" id="KW-0067">ATP-binding</keyword>
<keyword evidence="6" id="KW-0548">Nucleotidyltransferase</keyword>
<evidence type="ECO:0000313" key="16">
    <source>
        <dbReference type="Proteomes" id="UP001497453"/>
    </source>
</evidence>
<organism evidence="15 16">
    <name type="scientific">Somion occarium</name>
    <dbReference type="NCBI Taxonomy" id="3059160"/>
    <lineage>
        <taxon>Eukaryota</taxon>
        <taxon>Fungi</taxon>
        <taxon>Dikarya</taxon>
        <taxon>Basidiomycota</taxon>
        <taxon>Agaricomycotina</taxon>
        <taxon>Agaricomycetes</taxon>
        <taxon>Polyporales</taxon>
        <taxon>Cerrenaceae</taxon>
        <taxon>Somion</taxon>
    </lineage>
</organism>
<dbReference type="InterPro" id="IPR014729">
    <property type="entry name" value="Rossmann-like_a/b/a_fold"/>
</dbReference>
<dbReference type="PANTHER" id="PTHR23293:SF9">
    <property type="entry name" value="FAD SYNTHASE"/>
    <property type="match status" value="1"/>
</dbReference>
<keyword evidence="3" id="KW-0285">Flavoprotein</keyword>
<feature type="region of interest" description="Disordered" evidence="13">
    <location>
        <begin position="326"/>
        <end position="356"/>
    </location>
</feature>
<dbReference type="InterPro" id="IPR002500">
    <property type="entry name" value="PAPS_reduct_dom"/>
</dbReference>
<feature type="compositionally biased region" description="Basic and acidic residues" evidence="13">
    <location>
        <begin position="331"/>
        <end position="343"/>
    </location>
</feature>
<evidence type="ECO:0000256" key="3">
    <source>
        <dbReference type="ARBA" id="ARBA00022630"/>
    </source>
</evidence>
<evidence type="ECO:0000256" key="6">
    <source>
        <dbReference type="ARBA" id="ARBA00022695"/>
    </source>
</evidence>
<dbReference type="Pfam" id="PF01507">
    <property type="entry name" value="PAPS_reduct"/>
    <property type="match status" value="1"/>
</dbReference>
<dbReference type="EMBL" id="OZ037948">
    <property type="protein sequence ID" value="CAL1709548.1"/>
    <property type="molecule type" value="Genomic_DNA"/>
</dbReference>
<name>A0ABP1DNZ4_9APHY</name>
<evidence type="ECO:0000256" key="5">
    <source>
        <dbReference type="ARBA" id="ARBA00022679"/>
    </source>
</evidence>
<dbReference type="EC" id="2.7.7.2" evidence="2"/>